<comment type="caution">
    <text evidence="2">The sequence shown here is derived from an EMBL/GenBank/DDBJ whole genome shotgun (WGS) entry which is preliminary data.</text>
</comment>
<feature type="transmembrane region" description="Helical" evidence="1">
    <location>
        <begin position="90"/>
        <end position="114"/>
    </location>
</feature>
<dbReference type="AlphaFoldDB" id="A0AA41R107"/>
<dbReference type="EMBL" id="JALGAR010000011">
    <property type="protein sequence ID" value="MCI4660184.1"/>
    <property type="molecule type" value="Genomic_DNA"/>
</dbReference>
<keyword evidence="1" id="KW-0812">Transmembrane</keyword>
<feature type="transmembrane region" description="Helical" evidence="1">
    <location>
        <begin position="14"/>
        <end position="35"/>
    </location>
</feature>
<evidence type="ECO:0000256" key="1">
    <source>
        <dbReference type="SAM" id="Phobius"/>
    </source>
</evidence>
<protein>
    <submittedName>
        <fullName evidence="2">Uncharacterized protein</fullName>
    </submittedName>
</protein>
<proteinExistence type="predicted"/>
<keyword evidence="3" id="KW-1185">Reference proteome</keyword>
<evidence type="ECO:0000313" key="3">
    <source>
        <dbReference type="Proteomes" id="UP001165341"/>
    </source>
</evidence>
<dbReference type="Proteomes" id="UP001165341">
    <property type="component" value="Unassembled WGS sequence"/>
</dbReference>
<sequence length="154" mass="15755">MSGRSGIPGSRPRALSRALAVSLALVGVLVSLLALHSMLDAHDGVQGAAAGVTQFSAHSGETPAVADNVLAASVDRVGPLSALNTCGTDCAVGCALMAAGCIVLITVVAIVLLLRRPALFQTLKDGGGRFVRLVAEIRNHVYFPSLTLLSISRI</sequence>
<name>A0AA41R107_9MICO</name>
<gene>
    <name evidence="2" type="ORF">MQH31_20435</name>
</gene>
<organism evidence="2 3">
    <name type="scientific">Cryobacterium zhongshanensis</name>
    <dbReference type="NCBI Taxonomy" id="2928153"/>
    <lineage>
        <taxon>Bacteria</taxon>
        <taxon>Bacillati</taxon>
        <taxon>Actinomycetota</taxon>
        <taxon>Actinomycetes</taxon>
        <taxon>Micrococcales</taxon>
        <taxon>Microbacteriaceae</taxon>
        <taxon>Cryobacterium</taxon>
    </lineage>
</organism>
<accession>A0AA41R107</accession>
<dbReference type="RefSeq" id="WP_243013590.1">
    <property type="nucleotide sequence ID" value="NZ_JALGAR010000011.1"/>
</dbReference>
<reference evidence="2" key="1">
    <citation type="submission" date="2022-03" db="EMBL/GenBank/DDBJ databases">
        <title>Cryobacterium sp. nov. strain ZS14-85, isolated from Antarctic soil.</title>
        <authorList>
            <person name="Li J."/>
            <person name="Niu G."/>
        </authorList>
    </citation>
    <scope>NUCLEOTIDE SEQUENCE</scope>
    <source>
        <strain evidence="2">ZS14-85</strain>
    </source>
</reference>
<keyword evidence="1" id="KW-1133">Transmembrane helix</keyword>
<evidence type="ECO:0000313" key="2">
    <source>
        <dbReference type="EMBL" id="MCI4660184.1"/>
    </source>
</evidence>
<keyword evidence="1" id="KW-0472">Membrane</keyword>